<accession>A0A1L9Q0I9</accession>
<reference evidence="3" key="1">
    <citation type="journal article" date="2017" name="Genome Biol.">
        <title>Comparative genomics reveals high biological diversity and specific adaptations in the industrially and medically important fungal genus Aspergillus.</title>
        <authorList>
            <person name="de Vries R.P."/>
            <person name="Riley R."/>
            <person name="Wiebenga A."/>
            <person name="Aguilar-Osorio G."/>
            <person name="Amillis S."/>
            <person name="Uchima C.A."/>
            <person name="Anderluh G."/>
            <person name="Asadollahi M."/>
            <person name="Askin M."/>
            <person name="Barry K."/>
            <person name="Battaglia E."/>
            <person name="Bayram O."/>
            <person name="Benocci T."/>
            <person name="Braus-Stromeyer S.A."/>
            <person name="Caldana C."/>
            <person name="Canovas D."/>
            <person name="Cerqueira G.C."/>
            <person name="Chen F."/>
            <person name="Chen W."/>
            <person name="Choi C."/>
            <person name="Clum A."/>
            <person name="Dos Santos R.A."/>
            <person name="Damasio A.R."/>
            <person name="Diallinas G."/>
            <person name="Emri T."/>
            <person name="Fekete E."/>
            <person name="Flipphi M."/>
            <person name="Freyberg S."/>
            <person name="Gallo A."/>
            <person name="Gournas C."/>
            <person name="Habgood R."/>
            <person name="Hainaut M."/>
            <person name="Harispe M.L."/>
            <person name="Henrissat B."/>
            <person name="Hilden K.S."/>
            <person name="Hope R."/>
            <person name="Hossain A."/>
            <person name="Karabika E."/>
            <person name="Karaffa L."/>
            <person name="Karanyi Z."/>
            <person name="Krasevec N."/>
            <person name="Kuo A."/>
            <person name="Kusch H."/>
            <person name="LaButti K."/>
            <person name="Lagendijk E.L."/>
            <person name="Lapidus A."/>
            <person name="Levasseur A."/>
            <person name="Lindquist E."/>
            <person name="Lipzen A."/>
            <person name="Logrieco A.F."/>
            <person name="MacCabe A."/>
            <person name="Maekelae M.R."/>
            <person name="Malavazi I."/>
            <person name="Melin P."/>
            <person name="Meyer V."/>
            <person name="Mielnichuk N."/>
            <person name="Miskei M."/>
            <person name="Molnar A.P."/>
            <person name="Mule G."/>
            <person name="Ngan C.Y."/>
            <person name="Orejas M."/>
            <person name="Orosz E."/>
            <person name="Ouedraogo J.P."/>
            <person name="Overkamp K.M."/>
            <person name="Park H.-S."/>
            <person name="Perrone G."/>
            <person name="Piumi F."/>
            <person name="Punt P.J."/>
            <person name="Ram A.F."/>
            <person name="Ramon A."/>
            <person name="Rauscher S."/>
            <person name="Record E."/>
            <person name="Riano-Pachon D.M."/>
            <person name="Robert V."/>
            <person name="Roehrig J."/>
            <person name="Ruller R."/>
            <person name="Salamov A."/>
            <person name="Salih N.S."/>
            <person name="Samson R.A."/>
            <person name="Sandor E."/>
            <person name="Sanguinetti M."/>
            <person name="Schuetze T."/>
            <person name="Sepcic K."/>
            <person name="Shelest E."/>
            <person name="Sherlock G."/>
            <person name="Sophianopoulou V."/>
            <person name="Squina F.M."/>
            <person name="Sun H."/>
            <person name="Susca A."/>
            <person name="Todd R.B."/>
            <person name="Tsang A."/>
            <person name="Unkles S.E."/>
            <person name="van de Wiele N."/>
            <person name="van Rossen-Uffink D."/>
            <person name="Oliveira J.V."/>
            <person name="Vesth T.C."/>
            <person name="Visser J."/>
            <person name="Yu J.-H."/>
            <person name="Zhou M."/>
            <person name="Andersen M.R."/>
            <person name="Archer D.B."/>
            <person name="Baker S.E."/>
            <person name="Benoit I."/>
            <person name="Brakhage A.A."/>
            <person name="Braus G.H."/>
            <person name="Fischer R."/>
            <person name="Frisvad J.C."/>
            <person name="Goldman G.H."/>
            <person name="Houbraken J."/>
            <person name="Oakley B."/>
            <person name="Pocsi I."/>
            <person name="Scazzocchio C."/>
            <person name="Seiboth B."/>
            <person name="vanKuyk P.A."/>
            <person name="Wortman J."/>
            <person name="Dyer P.S."/>
            <person name="Grigoriev I.V."/>
        </authorList>
    </citation>
    <scope>NUCLEOTIDE SEQUENCE [LARGE SCALE GENOMIC DNA]</scope>
    <source>
        <strain evidence="3">CBS 583.65</strain>
    </source>
</reference>
<dbReference type="VEuPathDB" id="FungiDB:ASPVEDRAFT_33457"/>
<evidence type="ECO:0008006" key="4">
    <source>
        <dbReference type="Google" id="ProtNLM"/>
    </source>
</evidence>
<protein>
    <recommendedName>
        <fullName evidence="4">AA1-like domain-containing protein</fullName>
    </recommendedName>
</protein>
<dbReference type="EMBL" id="KV878136">
    <property type="protein sequence ID" value="OJJ07226.1"/>
    <property type="molecule type" value="Genomic_DNA"/>
</dbReference>
<feature type="chain" id="PRO_5012001793" description="AA1-like domain-containing protein" evidence="1">
    <location>
        <begin position="21"/>
        <end position="120"/>
    </location>
</feature>
<dbReference type="OrthoDB" id="10388235at2759"/>
<evidence type="ECO:0000256" key="1">
    <source>
        <dbReference type="SAM" id="SignalP"/>
    </source>
</evidence>
<dbReference type="Proteomes" id="UP000184073">
    <property type="component" value="Unassembled WGS sequence"/>
</dbReference>
<evidence type="ECO:0000313" key="2">
    <source>
        <dbReference type="EMBL" id="OJJ07226.1"/>
    </source>
</evidence>
<keyword evidence="3" id="KW-1185">Reference proteome</keyword>
<proteinExistence type="predicted"/>
<name>A0A1L9Q0I9_ASPVE</name>
<gene>
    <name evidence="2" type="ORF">ASPVEDRAFT_33457</name>
</gene>
<evidence type="ECO:0000313" key="3">
    <source>
        <dbReference type="Proteomes" id="UP000184073"/>
    </source>
</evidence>
<sequence>MKLTTTLAPMLAALTPAVVGQVQSLGSLGQITIDSHSDPDVHSIYSTTAPTKCEKSAVGTVNATTIEISQHKVPIKCTFYSEHKCSGQNYTLGAGKHDFKKRPLLVDSFECARNETATSS</sequence>
<dbReference type="RefSeq" id="XP_040672988.1">
    <property type="nucleotide sequence ID" value="XM_040810737.1"/>
</dbReference>
<feature type="signal peptide" evidence="1">
    <location>
        <begin position="1"/>
        <end position="20"/>
    </location>
</feature>
<keyword evidence="1" id="KW-0732">Signal</keyword>
<dbReference type="AlphaFoldDB" id="A0A1L9Q0I9"/>
<dbReference type="GeneID" id="63726248"/>
<organism evidence="2 3">
    <name type="scientific">Aspergillus versicolor CBS 583.65</name>
    <dbReference type="NCBI Taxonomy" id="1036611"/>
    <lineage>
        <taxon>Eukaryota</taxon>
        <taxon>Fungi</taxon>
        <taxon>Dikarya</taxon>
        <taxon>Ascomycota</taxon>
        <taxon>Pezizomycotina</taxon>
        <taxon>Eurotiomycetes</taxon>
        <taxon>Eurotiomycetidae</taxon>
        <taxon>Eurotiales</taxon>
        <taxon>Aspergillaceae</taxon>
        <taxon>Aspergillus</taxon>
        <taxon>Aspergillus subgen. Nidulantes</taxon>
    </lineage>
</organism>